<evidence type="ECO:0000313" key="8">
    <source>
        <dbReference type="EMBL" id="PQA89734.1"/>
    </source>
</evidence>
<protein>
    <recommendedName>
        <fullName evidence="10">ETC complex I subunit</fullName>
    </recommendedName>
</protein>
<evidence type="ECO:0000313" key="9">
    <source>
        <dbReference type="Proteomes" id="UP000239504"/>
    </source>
</evidence>
<dbReference type="InterPro" id="IPR038532">
    <property type="entry name" value="NDUFS4-like_sf"/>
</dbReference>
<dbReference type="OrthoDB" id="7267013at2"/>
<evidence type="ECO:0000256" key="1">
    <source>
        <dbReference type="ARBA" id="ARBA00004370"/>
    </source>
</evidence>
<name>A0A2S7KB38_9PROT</name>
<keyword evidence="3" id="KW-0679">Respiratory chain</keyword>
<dbReference type="Pfam" id="PF04800">
    <property type="entry name" value="NDUS4"/>
    <property type="match status" value="1"/>
</dbReference>
<evidence type="ECO:0000256" key="5">
    <source>
        <dbReference type="ARBA" id="ARBA00022982"/>
    </source>
</evidence>
<keyword evidence="5" id="KW-0249">Electron transport</keyword>
<sequence length="144" mass="16473">MNIHRNNDFLETPRSVSKDDAIPKSLSSHSIAPARERPLAIIRQRSRTPGRAGLRSLSRWHIEFEPWTPRKTEPLMGWTSSCDPYSNIRLEFPSLNSAVSFAESKGWSYSIIDRPVTLQRRNYQAELARQRTLRRPANLSGEGA</sequence>
<evidence type="ECO:0000256" key="7">
    <source>
        <dbReference type="SAM" id="MobiDB-lite"/>
    </source>
</evidence>
<dbReference type="EMBL" id="PJCH01000001">
    <property type="protein sequence ID" value="PQA89734.1"/>
    <property type="molecule type" value="Genomic_DNA"/>
</dbReference>
<feature type="region of interest" description="Disordered" evidence="7">
    <location>
        <begin position="1"/>
        <end position="29"/>
    </location>
</feature>
<proteinExistence type="predicted"/>
<keyword evidence="4" id="KW-0809">Transit peptide</keyword>
<dbReference type="AlphaFoldDB" id="A0A2S7KB38"/>
<evidence type="ECO:0000256" key="3">
    <source>
        <dbReference type="ARBA" id="ARBA00022660"/>
    </source>
</evidence>
<reference evidence="8 9" key="1">
    <citation type="submission" date="2017-12" db="EMBL/GenBank/DDBJ databases">
        <authorList>
            <person name="Hurst M.R.H."/>
        </authorList>
    </citation>
    <scope>NUCLEOTIDE SEQUENCE [LARGE SCALE GENOMIC DNA]</scope>
    <source>
        <strain evidence="8 9">SY-3-19</strain>
    </source>
</reference>
<dbReference type="Gene3D" id="3.30.160.190">
    <property type="entry name" value="atu1810 like domain"/>
    <property type="match status" value="1"/>
</dbReference>
<comment type="subcellular location">
    <subcellularLocation>
        <location evidence="1">Membrane</location>
    </subcellularLocation>
</comment>
<gene>
    <name evidence="8" type="ORF">CW354_02440</name>
</gene>
<dbReference type="InterPro" id="IPR006885">
    <property type="entry name" value="NADH_UbQ_FeS_4_mit-like"/>
</dbReference>
<keyword evidence="9" id="KW-1185">Reference proteome</keyword>
<evidence type="ECO:0008006" key="10">
    <source>
        <dbReference type="Google" id="ProtNLM"/>
    </source>
</evidence>
<dbReference type="GO" id="GO:0016020">
    <property type="term" value="C:membrane"/>
    <property type="evidence" value="ECO:0007669"/>
    <property type="project" value="UniProtKB-SubCell"/>
</dbReference>
<comment type="caution">
    <text evidence="8">The sequence shown here is derived from an EMBL/GenBank/DDBJ whole genome shotgun (WGS) entry which is preliminary data.</text>
</comment>
<evidence type="ECO:0000256" key="2">
    <source>
        <dbReference type="ARBA" id="ARBA00022448"/>
    </source>
</evidence>
<accession>A0A2S7KB38</accession>
<keyword evidence="6" id="KW-0472">Membrane</keyword>
<organism evidence="8 9">
    <name type="scientific">Hyphococcus luteus</name>
    <dbReference type="NCBI Taxonomy" id="2058213"/>
    <lineage>
        <taxon>Bacteria</taxon>
        <taxon>Pseudomonadati</taxon>
        <taxon>Pseudomonadota</taxon>
        <taxon>Alphaproteobacteria</taxon>
        <taxon>Parvularculales</taxon>
        <taxon>Parvularculaceae</taxon>
        <taxon>Hyphococcus</taxon>
    </lineage>
</organism>
<dbReference type="GO" id="GO:0022900">
    <property type="term" value="P:electron transport chain"/>
    <property type="evidence" value="ECO:0007669"/>
    <property type="project" value="InterPro"/>
</dbReference>
<evidence type="ECO:0000256" key="6">
    <source>
        <dbReference type="ARBA" id="ARBA00023136"/>
    </source>
</evidence>
<dbReference type="RefSeq" id="WP_104828436.1">
    <property type="nucleotide sequence ID" value="NZ_PJCH01000001.1"/>
</dbReference>
<keyword evidence="2" id="KW-0813">Transport</keyword>
<evidence type="ECO:0000256" key="4">
    <source>
        <dbReference type="ARBA" id="ARBA00022946"/>
    </source>
</evidence>
<dbReference type="Proteomes" id="UP000239504">
    <property type="component" value="Unassembled WGS sequence"/>
</dbReference>